<keyword evidence="3" id="KW-1185">Reference proteome</keyword>
<dbReference type="AlphaFoldDB" id="A0AAD8KAI9"/>
<gene>
    <name evidence="2" type="ORF">QVD17_28351</name>
</gene>
<organism evidence="2 3">
    <name type="scientific">Tagetes erecta</name>
    <name type="common">African marigold</name>
    <dbReference type="NCBI Taxonomy" id="13708"/>
    <lineage>
        <taxon>Eukaryota</taxon>
        <taxon>Viridiplantae</taxon>
        <taxon>Streptophyta</taxon>
        <taxon>Embryophyta</taxon>
        <taxon>Tracheophyta</taxon>
        <taxon>Spermatophyta</taxon>
        <taxon>Magnoliopsida</taxon>
        <taxon>eudicotyledons</taxon>
        <taxon>Gunneridae</taxon>
        <taxon>Pentapetalae</taxon>
        <taxon>asterids</taxon>
        <taxon>campanulids</taxon>
        <taxon>Asterales</taxon>
        <taxon>Asteraceae</taxon>
        <taxon>Asteroideae</taxon>
        <taxon>Heliantheae alliance</taxon>
        <taxon>Tageteae</taxon>
        <taxon>Tagetes</taxon>
    </lineage>
</organism>
<dbReference type="EMBL" id="JAUHHV010000007">
    <property type="protein sequence ID" value="KAK1419189.1"/>
    <property type="molecule type" value="Genomic_DNA"/>
</dbReference>
<accession>A0AAD8KAI9</accession>
<evidence type="ECO:0000256" key="1">
    <source>
        <dbReference type="SAM" id="MobiDB-lite"/>
    </source>
</evidence>
<dbReference type="PANTHER" id="PTHR33641">
    <property type="entry name" value="OS06G0133500 PROTEIN"/>
    <property type="match status" value="1"/>
</dbReference>
<proteinExistence type="predicted"/>
<reference evidence="2" key="1">
    <citation type="journal article" date="2023" name="bioRxiv">
        <title>Improved chromosome-level genome assembly for marigold (Tagetes erecta).</title>
        <authorList>
            <person name="Jiang F."/>
            <person name="Yuan L."/>
            <person name="Wang S."/>
            <person name="Wang H."/>
            <person name="Xu D."/>
            <person name="Wang A."/>
            <person name="Fan W."/>
        </authorList>
    </citation>
    <scope>NUCLEOTIDE SEQUENCE</scope>
    <source>
        <strain evidence="2">WSJ</strain>
        <tissue evidence="2">Leaf</tissue>
    </source>
</reference>
<feature type="region of interest" description="Disordered" evidence="1">
    <location>
        <begin position="34"/>
        <end position="60"/>
    </location>
</feature>
<evidence type="ECO:0000313" key="3">
    <source>
        <dbReference type="Proteomes" id="UP001229421"/>
    </source>
</evidence>
<name>A0AAD8KAI9_TARER</name>
<sequence>MNSIFSSFDALSAEFFRQSINYFKTKQPVASNSGIHGTAIVDHKKPKPETRDNTAVAPKKGGCSARWAPEFDGINCYESLVFH</sequence>
<dbReference type="Proteomes" id="UP001229421">
    <property type="component" value="Unassembled WGS sequence"/>
</dbReference>
<feature type="compositionally biased region" description="Basic and acidic residues" evidence="1">
    <location>
        <begin position="41"/>
        <end position="52"/>
    </location>
</feature>
<protein>
    <submittedName>
        <fullName evidence="2">Uncharacterized protein</fullName>
    </submittedName>
</protein>
<comment type="caution">
    <text evidence="2">The sequence shown here is derived from an EMBL/GenBank/DDBJ whole genome shotgun (WGS) entry which is preliminary data.</text>
</comment>
<dbReference type="PANTHER" id="PTHR33641:SF15">
    <property type="entry name" value="AVR9_CF-9 RAPIDLY ELICITED PROTEIN"/>
    <property type="match status" value="1"/>
</dbReference>
<evidence type="ECO:0000313" key="2">
    <source>
        <dbReference type="EMBL" id="KAK1419189.1"/>
    </source>
</evidence>